<keyword evidence="9" id="KW-0732">Signal</keyword>
<gene>
    <name evidence="11" type="ORF">DIABBA_LOCUS4889</name>
</gene>
<evidence type="ECO:0000256" key="6">
    <source>
        <dbReference type="ARBA" id="ARBA00022940"/>
    </source>
</evidence>
<dbReference type="PANTHER" id="PTHR13645:SF0">
    <property type="entry name" value="DEFENSIN"/>
    <property type="match status" value="1"/>
</dbReference>
<keyword evidence="2" id="KW-0964">Secreted</keyword>
<dbReference type="AlphaFoldDB" id="A0A9N9SXK6"/>
<sequence length="80" mass="8895">MNIAIALFLCVLVANVLAAPSPIEEVEENGHVRVKRFTCDVIGSISYAKFKLNDAACAAHCRLKHRPGGWCDQRKECHCR</sequence>
<keyword evidence="8" id="KW-1015">Disulfide bond</keyword>
<dbReference type="PROSITE" id="PS51378">
    <property type="entry name" value="INVERT_DEFENSINS"/>
    <property type="match status" value="1"/>
</dbReference>
<feature type="domain" description="Invertebrate defensins family profile" evidence="10">
    <location>
        <begin position="36"/>
        <end position="80"/>
    </location>
</feature>
<keyword evidence="5" id="KW-0391">Immunity</keyword>
<dbReference type="GO" id="GO:0006959">
    <property type="term" value="P:humoral immune response"/>
    <property type="evidence" value="ECO:0007669"/>
    <property type="project" value="TreeGrafter"/>
</dbReference>
<dbReference type="SUPFAM" id="SSF57095">
    <property type="entry name" value="Scorpion toxin-like"/>
    <property type="match status" value="1"/>
</dbReference>
<evidence type="ECO:0000259" key="10">
    <source>
        <dbReference type="PROSITE" id="PS51378"/>
    </source>
</evidence>
<dbReference type="InterPro" id="IPR001542">
    <property type="entry name" value="Defensin_invertebrate/fungal"/>
</dbReference>
<feature type="signal peptide" evidence="9">
    <location>
        <begin position="1"/>
        <end position="18"/>
    </location>
</feature>
<proteinExistence type="predicted"/>
<evidence type="ECO:0000256" key="1">
    <source>
        <dbReference type="ARBA" id="ARBA00004613"/>
    </source>
</evidence>
<evidence type="ECO:0000256" key="2">
    <source>
        <dbReference type="ARBA" id="ARBA00022525"/>
    </source>
</evidence>
<dbReference type="InterPro" id="IPR036574">
    <property type="entry name" value="Scorpion_toxin-like_sf"/>
</dbReference>
<keyword evidence="4" id="KW-0399">Innate immunity</keyword>
<dbReference type="GO" id="GO:0005615">
    <property type="term" value="C:extracellular space"/>
    <property type="evidence" value="ECO:0007669"/>
    <property type="project" value="TreeGrafter"/>
</dbReference>
<dbReference type="GO" id="GO:0045087">
    <property type="term" value="P:innate immune response"/>
    <property type="evidence" value="ECO:0007669"/>
    <property type="project" value="UniProtKB-KW"/>
</dbReference>
<dbReference type="Gene3D" id="3.30.30.10">
    <property type="entry name" value="Knottin, scorpion toxin-like"/>
    <property type="match status" value="1"/>
</dbReference>
<comment type="subcellular location">
    <subcellularLocation>
        <location evidence="1">Secreted</location>
    </subcellularLocation>
</comment>
<dbReference type="Pfam" id="PF01097">
    <property type="entry name" value="Defensin_2"/>
    <property type="match status" value="1"/>
</dbReference>
<evidence type="ECO:0000256" key="9">
    <source>
        <dbReference type="SAM" id="SignalP"/>
    </source>
</evidence>
<evidence type="ECO:0000256" key="7">
    <source>
        <dbReference type="ARBA" id="ARBA00023022"/>
    </source>
</evidence>
<dbReference type="PANTHER" id="PTHR13645">
    <property type="entry name" value="DEFENSIN"/>
    <property type="match status" value="1"/>
</dbReference>
<organism evidence="11 12">
    <name type="scientific">Diabrotica balteata</name>
    <name type="common">Banded cucumber beetle</name>
    <dbReference type="NCBI Taxonomy" id="107213"/>
    <lineage>
        <taxon>Eukaryota</taxon>
        <taxon>Metazoa</taxon>
        <taxon>Ecdysozoa</taxon>
        <taxon>Arthropoda</taxon>
        <taxon>Hexapoda</taxon>
        <taxon>Insecta</taxon>
        <taxon>Pterygota</taxon>
        <taxon>Neoptera</taxon>
        <taxon>Endopterygota</taxon>
        <taxon>Coleoptera</taxon>
        <taxon>Polyphaga</taxon>
        <taxon>Cucujiformia</taxon>
        <taxon>Chrysomeloidea</taxon>
        <taxon>Chrysomelidae</taxon>
        <taxon>Galerucinae</taxon>
        <taxon>Diabroticina</taxon>
        <taxon>Diabroticites</taxon>
        <taxon>Diabrotica</taxon>
    </lineage>
</organism>
<evidence type="ECO:0000313" key="12">
    <source>
        <dbReference type="Proteomes" id="UP001153709"/>
    </source>
</evidence>
<dbReference type="OrthoDB" id="10038290at2759"/>
<keyword evidence="7" id="KW-0044">Antibiotic</keyword>
<reference evidence="11" key="1">
    <citation type="submission" date="2022-01" db="EMBL/GenBank/DDBJ databases">
        <authorList>
            <person name="King R."/>
        </authorList>
    </citation>
    <scope>NUCLEOTIDE SEQUENCE</scope>
</reference>
<keyword evidence="6" id="KW-0211">Defensin</keyword>
<evidence type="ECO:0000256" key="4">
    <source>
        <dbReference type="ARBA" id="ARBA00022588"/>
    </source>
</evidence>
<keyword evidence="3" id="KW-0929">Antimicrobial</keyword>
<dbReference type="Proteomes" id="UP001153709">
    <property type="component" value="Chromosome 3"/>
</dbReference>
<evidence type="ECO:0000313" key="11">
    <source>
        <dbReference type="EMBL" id="CAG9831284.1"/>
    </source>
</evidence>
<evidence type="ECO:0000256" key="5">
    <source>
        <dbReference type="ARBA" id="ARBA00022859"/>
    </source>
</evidence>
<evidence type="ECO:0000256" key="8">
    <source>
        <dbReference type="ARBA" id="ARBA00023157"/>
    </source>
</evidence>
<dbReference type="GO" id="GO:0042742">
    <property type="term" value="P:defense response to bacterium"/>
    <property type="evidence" value="ECO:0007669"/>
    <property type="project" value="UniProtKB-KW"/>
</dbReference>
<feature type="chain" id="PRO_5040412979" description="Invertebrate defensins family profile domain-containing protein" evidence="9">
    <location>
        <begin position="19"/>
        <end position="80"/>
    </location>
</feature>
<dbReference type="EMBL" id="OU898278">
    <property type="protein sequence ID" value="CAG9831284.1"/>
    <property type="molecule type" value="Genomic_DNA"/>
</dbReference>
<accession>A0A9N9SXK6</accession>
<name>A0A9N9SXK6_DIABA</name>
<evidence type="ECO:0000256" key="3">
    <source>
        <dbReference type="ARBA" id="ARBA00022529"/>
    </source>
</evidence>
<keyword evidence="12" id="KW-1185">Reference proteome</keyword>
<protein>
    <recommendedName>
        <fullName evidence="10">Invertebrate defensins family profile domain-containing protein</fullName>
    </recommendedName>
</protein>